<evidence type="ECO:0000313" key="4">
    <source>
        <dbReference type="Proteomes" id="UP001497525"/>
    </source>
</evidence>
<dbReference type="Pfam" id="PF07773">
    <property type="entry name" value="TCTN_DUF1619"/>
    <property type="match status" value="2"/>
</dbReference>
<dbReference type="GO" id="GO:0060271">
    <property type="term" value="P:cilium assembly"/>
    <property type="evidence" value="ECO:0007669"/>
    <property type="project" value="TreeGrafter"/>
</dbReference>
<dbReference type="EMBL" id="CAXLJL010000445">
    <property type="protein sequence ID" value="CAL5137844.1"/>
    <property type="molecule type" value="Genomic_DNA"/>
</dbReference>
<feature type="chain" id="PRO_5043886969" description="Tectonic-1-3 domain-containing protein" evidence="1">
    <location>
        <begin position="21"/>
        <end position="433"/>
    </location>
</feature>
<protein>
    <recommendedName>
        <fullName evidence="2">Tectonic-1-3 domain-containing protein</fullName>
    </recommendedName>
</protein>
<keyword evidence="1" id="KW-0732">Signal</keyword>
<feature type="signal peptide" evidence="1">
    <location>
        <begin position="1"/>
        <end position="20"/>
    </location>
</feature>
<accession>A0AAV2TLK1</accession>
<dbReference type="AlphaFoldDB" id="A0AAV2TLK1"/>
<sequence length="433" mass="47142">MNRVLSSLFLLSLYVDFTYAFLTPIKSRCRIRVTKAATFIQDIETVPCNRLSGVPGLSPDAGPIGNFSVYSQPPISSNQYRKKLIKPKVSCIGKSDGRTVSCPITAPSDSSNLTAVCKNVPISIRYEFYYTPEGLIAALNITAAIDDVPQWFIQETEVKFTQVNATFAVPHSGNPGYLIGMPVVGARANRTVLSDLGQVGSTGIVTTMIPTSKVVQLNGVGVQTTGGIWKVPAGGSCLNSSISQKPLNFAEDVLSGCILDFSSQELQEITGGSFDGQPSCALYQNLIWRILNGSYSGHTGFEEFGDLQPDHLAVWPAALTNRSGDWVPILRLSQSSGPSQPVAIADSCNGLLVGQETVIQYAKFGSLVNPQYRIVGVTSNYVYGNVNIKPQKQKLEITYRVQFVDVSKPLQYMQKERPLLVLELPSDFFYPFV</sequence>
<dbReference type="PANTHER" id="PTHR14611">
    <property type="entry name" value="TECTONIC FAMILY MEMBER"/>
    <property type="match status" value="1"/>
</dbReference>
<organism evidence="3 4">
    <name type="scientific">Calicophoron daubneyi</name>
    <name type="common">Rumen fluke</name>
    <name type="synonym">Paramphistomum daubneyi</name>
    <dbReference type="NCBI Taxonomy" id="300641"/>
    <lineage>
        <taxon>Eukaryota</taxon>
        <taxon>Metazoa</taxon>
        <taxon>Spiralia</taxon>
        <taxon>Lophotrochozoa</taxon>
        <taxon>Platyhelminthes</taxon>
        <taxon>Trematoda</taxon>
        <taxon>Digenea</taxon>
        <taxon>Plagiorchiida</taxon>
        <taxon>Pronocephalata</taxon>
        <taxon>Paramphistomoidea</taxon>
        <taxon>Paramphistomidae</taxon>
        <taxon>Calicophoron</taxon>
    </lineage>
</organism>
<dbReference type="InterPro" id="IPR040354">
    <property type="entry name" value="TCTN1-3"/>
</dbReference>
<gene>
    <name evidence="3" type="ORF">CDAUBV1_LOCUS12327</name>
</gene>
<evidence type="ECO:0000259" key="2">
    <source>
        <dbReference type="Pfam" id="PF07773"/>
    </source>
</evidence>
<evidence type="ECO:0000313" key="3">
    <source>
        <dbReference type="EMBL" id="CAL5137844.1"/>
    </source>
</evidence>
<evidence type="ECO:0000256" key="1">
    <source>
        <dbReference type="SAM" id="SignalP"/>
    </source>
</evidence>
<dbReference type="Proteomes" id="UP001497525">
    <property type="component" value="Unassembled WGS sequence"/>
</dbReference>
<reference evidence="3" key="1">
    <citation type="submission" date="2024-06" db="EMBL/GenBank/DDBJ databases">
        <authorList>
            <person name="Liu X."/>
            <person name="Lenzi L."/>
            <person name="Haldenby T S."/>
            <person name="Uol C."/>
        </authorList>
    </citation>
    <scope>NUCLEOTIDE SEQUENCE</scope>
</reference>
<feature type="domain" description="Tectonic-1-3" evidence="2">
    <location>
        <begin position="228"/>
        <end position="406"/>
    </location>
</feature>
<name>A0AAV2TLK1_CALDB</name>
<dbReference type="PANTHER" id="PTHR14611:SF2">
    <property type="entry name" value="TECTONIC"/>
    <property type="match status" value="1"/>
</dbReference>
<comment type="caution">
    <text evidence="3">The sequence shown here is derived from an EMBL/GenBank/DDBJ whole genome shotgun (WGS) entry which is preliminary data.</text>
</comment>
<proteinExistence type="predicted"/>
<dbReference type="InterPro" id="IPR011677">
    <property type="entry name" value="TCTN1-3_dom"/>
</dbReference>
<feature type="domain" description="Tectonic-1-3" evidence="2">
    <location>
        <begin position="20"/>
        <end position="160"/>
    </location>
</feature>
<dbReference type="GO" id="GO:0035869">
    <property type="term" value="C:ciliary transition zone"/>
    <property type="evidence" value="ECO:0007669"/>
    <property type="project" value="TreeGrafter"/>
</dbReference>